<evidence type="ECO:0000256" key="2">
    <source>
        <dbReference type="SAM" id="Phobius"/>
    </source>
</evidence>
<evidence type="ECO:0000313" key="3">
    <source>
        <dbReference type="EMBL" id="KAF7549890.1"/>
    </source>
</evidence>
<sequence>MASRTIIPRFLLPLQGPLWRGVRIPLSQNVHIRFASSGSKGPNSPSSPAKTIVLEKPARFNPPSHGSRLKRNHVPRHYGPELTVAERLAQNTRNYPGMMAPEGTWAHWFWNSRLLHTMITMGTLFFLGVATFFMNHAYNSPFKDLVPPISDLWNQPVHFFNAWKYVIVEHEKDKATKAQEHRTRHLDDVAKRRYFMKMHDIEAKDPVTVVFGKSEPRPKPEEELETAPMGHELPPKPVEEHTAEEPKKKWFGIF</sequence>
<dbReference type="Proteomes" id="UP000722485">
    <property type="component" value="Unassembled WGS sequence"/>
</dbReference>
<keyword evidence="2" id="KW-0812">Transmembrane</keyword>
<dbReference type="AlphaFoldDB" id="A0A9P5H9Q2"/>
<reference evidence="3" key="1">
    <citation type="submission" date="2020-03" db="EMBL/GenBank/DDBJ databases">
        <title>Draft Genome Sequence of Cylindrodendrum hubeiense.</title>
        <authorList>
            <person name="Buettner E."/>
            <person name="Kellner H."/>
        </authorList>
    </citation>
    <scope>NUCLEOTIDE SEQUENCE</scope>
    <source>
        <strain evidence="3">IHI 201604</strain>
    </source>
</reference>
<feature type="transmembrane region" description="Helical" evidence="2">
    <location>
        <begin position="114"/>
        <end position="134"/>
    </location>
</feature>
<name>A0A9P5H9Q2_9HYPO</name>
<proteinExistence type="predicted"/>
<comment type="caution">
    <text evidence="3">The sequence shown here is derived from an EMBL/GenBank/DDBJ whole genome shotgun (WGS) entry which is preliminary data.</text>
</comment>
<organism evidence="3 4">
    <name type="scientific">Cylindrodendrum hubeiense</name>
    <dbReference type="NCBI Taxonomy" id="595255"/>
    <lineage>
        <taxon>Eukaryota</taxon>
        <taxon>Fungi</taxon>
        <taxon>Dikarya</taxon>
        <taxon>Ascomycota</taxon>
        <taxon>Pezizomycotina</taxon>
        <taxon>Sordariomycetes</taxon>
        <taxon>Hypocreomycetidae</taxon>
        <taxon>Hypocreales</taxon>
        <taxon>Nectriaceae</taxon>
        <taxon>Cylindrodendrum</taxon>
    </lineage>
</organism>
<feature type="compositionally biased region" description="Basic and acidic residues" evidence="1">
    <location>
        <begin position="233"/>
        <end position="245"/>
    </location>
</feature>
<keyword evidence="2" id="KW-0472">Membrane</keyword>
<keyword evidence="4" id="KW-1185">Reference proteome</keyword>
<keyword evidence="2" id="KW-1133">Transmembrane helix</keyword>
<gene>
    <name evidence="3" type="ORF">G7Z17_g6093</name>
</gene>
<feature type="region of interest" description="Disordered" evidence="1">
    <location>
        <begin position="211"/>
        <end position="245"/>
    </location>
</feature>
<dbReference type="OrthoDB" id="5397827at2759"/>
<evidence type="ECO:0000313" key="4">
    <source>
        <dbReference type="Proteomes" id="UP000722485"/>
    </source>
</evidence>
<evidence type="ECO:0000256" key="1">
    <source>
        <dbReference type="SAM" id="MobiDB-lite"/>
    </source>
</evidence>
<protein>
    <submittedName>
        <fullName evidence="3">Uncharacterized protein</fullName>
    </submittedName>
</protein>
<accession>A0A9P5H9Q2</accession>
<dbReference type="EMBL" id="JAANBB010000111">
    <property type="protein sequence ID" value="KAF7549890.1"/>
    <property type="molecule type" value="Genomic_DNA"/>
</dbReference>